<name>A0ABQ9U5Z0_SAGOE</name>
<keyword evidence="2" id="KW-1185">Reference proteome</keyword>
<sequence length="124" mass="12958">MDSATEGALLLEEFSLTCDSPQALKLFEDPDLGGAVPLGDSLLLPAACESGGPTPSLGHRDASEELFRYHLSPVALGSSESVLDRAKGLAPVRHCPALAAASSVGRTPGLWKVETRGCTLGERW</sequence>
<dbReference type="Proteomes" id="UP001266305">
    <property type="component" value="Unassembled WGS sequence"/>
</dbReference>
<organism evidence="1 2">
    <name type="scientific">Saguinus oedipus</name>
    <name type="common">Cotton-top tamarin</name>
    <name type="synonym">Oedipomidas oedipus</name>
    <dbReference type="NCBI Taxonomy" id="9490"/>
    <lineage>
        <taxon>Eukaryota</taxon>
        <taxon>Metazoa</taxon>
        <taxon>Chordata</taxon>
        <taxon>Craniata</taxon>
        <taxon>Vertebrata</taxon>
        <taxon>Euteleostomi</taxon>
        <taxon>Mammalia</taxon>
        <taxon>Eutheria</taxon>
        <taxon>Euarchontoglires</taxon>
        <taxon>Primates</taxon>
        <taxon>Haplorrhini</taxon>
        <taxon>Platyrrhini</taxon>
        <taxon>Cebidae</taxon>
        <taxon>Callitrichinae</taxon>
        <taxon>Saguinus</taxon>
    </lineage>
</organism>
<comment type="caution">
    <text evidence="1">The sequence shown here is derived from an EMBL/GenBank/DDBJ whole genome shotgun (WGS) entry which is preliminary data.</text>
</comment>
<evidence type="ECO:0000313" key="1">
    <source>
        <dbReference type="EMBL" id="KAK2092063.1"/>
    </source>
</evidence>
<gene>
    <name evidence="1" type="ORF">P7K49_028591</name>
</gene>
<protein>
    <submittedName>
        <fullName evidence="1">Uncharacterized protein</fullName>
    </submittedName>
</protein>
<evidence type="ECO:0000313" key="2">
    <source>
        <dbReference type="Proteomes" id="UP001266305"/>
    </source>
</evidence>
<reference evidence="1 2" key="1">
    <citation type="submission" date="2023-05" db="EMBL/GenBank/DDBJ databases">
        <title>B98-5 Cell Line De Novo Hybrid Assembly: An Optical Mapping Approach.</title>
        <authorList>
            <person name="Kananen K."/>
            <person name="Auerbach J.A."/>
            <person name="Kautto E."/>
            <person name="Blachly J.S."/>
        </authorList>
    </citation>
    <scope>NUCLEOTIDE SEQUENCE [LARGE SCALE GENOMIC DNA]</scope>
    <source>
        <strain evidence="1">B95-8</strain>
        <tissue evidence="1">Cell line</tissue>
    </source>
</reference>
<proteinExistence type="predicted"/>
<dbReference type="EMBL" id="JASSZA010000015">
    <property type="protein sequence ID" value="KAK2092063.1"/>
    <property type="molecule type" value="Genomic_DNA"/>
</dbReference>
<accession>A0ABQ9U5Z0</accession>